<dbReference type="EMBL" id="CP017634">
    <property type="protein sequence ID" value="ATW23737.1"/>
    <property type="molecule type" value="Genomic_DNA"/>
</dbReference>
<keyword evidence="3" id="KW-0808">Transferase</keyword>
<evidence type="ECO:0000256" key="2">
    <source>
        <dbReference type="ARBA" id="ARBA00022448"/>
    </source>
</evidence>
<dbReference type="PANTHER" id="PTHR42870:SF1">
    <property type="entry name" value="NON-SPECIFIC LIPID-TRANSFER PROTEIN-LIKE 2"/>
    <property type="match status" value="1"/>
</dbReference>
<name>A0A3G1KMQ6_FORW1</name>
<reference evidence="9 10" key="1">
    <citation type="submission" date="2016-10" db="EMBL/GenBank/DDBJ databases">
        <title>Complete Genome Sequence of Peptococcaceae strain DCMF.</title>
        <authorList>
            <person name="Edwards R.J."/>
            <person name="Holland S.I."/>
            <person name="Deshpande N.P."/>
            <person name="Wong Y.K."/>
            <person name="Ertan H."/>
            <person name="Manefield M."/>
            <person name="Russell T.L."/>
            <person name="Lee M.J."/>
        </authorList>
    </citation>
    <scope>NUCLEOTIDE SEQUENCE [LARGE SCALE GENOMIC DNA]</scope>
    <source>
        <strain evidence="9 10">DCMF</strain>
    </source>
</reference>
<dbReference type="Gene3D" id="3.40.47.10">
    <property type="match status" value="1"/>
</dbReference>
<evidence type="ECO:0000256" key="1">
    <source>
        <dbReference type="ARBA" id="ARBA00012352"/>
    </source>
</evidence>
<keyword evidence="10" id="KW-1185">Reference proteome</keyword>
<sequence>MVHYNGKGVFILGVGIAPFGKQEETPLENIGAIAINNAIDDAQIEPEQIQAAFCAHSYGGRVAGQRAMKEAGISGIKVINCENACSGGATAFHLAYQSVVSGQNDLVLAIGMDKMSGGLITLPETDYEAAAGKTLPSKYALRAVRYMHQYGMSEKELALVSLKNRGNGVFNPKAHFQKAITLDEIMSAKLISYPFTLPQCCPNSDGAAAIIIGSKKWLPACKHPAVEVCASVVCSGKYQNPVTANPSPDDEITVRTATKAFQMAGCTPKDIDVAEVHDAFTIGEVLAYENIGLCGRGESRNLLLEGRTQLDGDIPVNPSGGLISRGHPLGATGACQLAEITLQLREQAGAHQIKKRPRLGLTHCTGGSTPLIGTAACSIHILGTC</sequence>
<dbReference type="PROSITE" id="PS00737">
    <property type="entry name" value="THIOLASE_2"/>
    <property type="match status" value="1"/>
</dbReference>
<dbReference type="PIRSF" id="PIRSF000429">
    <property type="entry name" value="Ac-CoA_Ac_transf"/>
    <property type="match status" value="1"/>
</dbReference>
<evidence type="ECO:0000256" key="3">
    <source>
        <dbReference type="ARBA" id="ARBA00022679"/>
    </source>
</evidence>
<dbReference type="PANTHER" id="PTHR42870">
    <property type="entry name" value="ACETYL-COA C-ACETYLTRANSFERASE"/>
    <property type="match status" value="1"/>
</dbReference>
<evidence type="ECO:0000259" key="8">
    <source>
        <dbReference type="Pfam" id="PF22691"/>
    </source>
</evidence>
<evidence type="ECO:0000256" key="5">
    <source>
        <dbReference type="ARBA" id="ARBA00023121"/>
    </source>
</evidence>
<keyword evidence="4" id="KW-0445">Lipid transport</keyword>
<evidence type="ECO:0000313" key="9">
    <source>
        <dbReference type="EMBL" id="ATW23737.1"/>
    </source>
</evidence>
<dbReference type="GO" id="GO:0008289">
    <property type="term" value="F:lipid binding"/>
    <property type="evidence" value="ECO:0007669"/>
    <property type="project" value="UniProtKB-KW"/>
</dbReference>
<protein>
    <recommendedName>
        <fullName evidence="1">propanoyl-CoA C-acyltransferase</fullName>
        <ecNumber evidence="1">2.3.1.176</ecNumber>
    </recommendedName>
    <alternativeName>
        <fullName evidence="6">Propanoyl-CoA C-acyltransferase</fullName>
    </alternativeName>
</protein>
<organism evidence="9 10">
    <name type="scientific">Formimonas warabiya</name>
    <dbReference type="NCBI Taxonomy" id="1761012"/>
    <lineage>
        <taxon>Bacteria</taxon>
        <taxon>Bacillati</taxon>
        <taxon>Bacillota</taxon>
        <taxon>Clostridia</taxon>
        <taxon>Eubacteriales</taxon>
        <taxon>Peptococcaceae</taxon>
        <taxon>Candidatus Formimonas</taxon>
    </lineage>
</organism>
<keyword evidence="2" id="KW-0813">Transport</keyword>
<dbReference type="InterPro" id="IPR002155">
    <property type="entry name" value="Thiolase"/>
</dbReference>
<dbReference type="GO" id="GO:0016747">
    <property type="term" value="F:acyltransferase activity, transferring groups other than amino-acyl groups"/>
    <property type="evidence" value="ECO:0007669"/>
    <property type="project" value="InterPro"/>
</dbReference>
<gene>
    <name evidence="9" type="ORF">DCMF_02035</name>
</gene>
<dbReference type="SUPFAM" id="SSF53901">
    <property type="entry name" value="Thiolase-like"/>
    <property type="match status" value="2"/>
</dbReference>
<dbReference type="Proteomes" id="UP000323521">
    <property type="component" value="Chromosome"/>
</dbReference>
<dbReference type="RefSeq" id="WP_148132898.1">
    <property type="nucleotide sequence ID" value="NZ_CP017634.1"/>
</dbReference>
<evidence type="ECO:0000256" key="6">
    <source>
        <dbReference type="ARBA" id="ARBA00032316"/>
    </source>
</evidence>
<dbReference type="AlphaFoldDB" id="A0A3G1KMQ6"/>
<accession>A0A3G1KMQ6</accession>
<evidence type="ECO:0000256" key="4">
    <source>
        <dbReference type="ARBA" id="ARBA00023055"/>
    </source>
</evidence>
<dbReference type="OrthoDB" id="9785768at2"/>
<dbReference type="GO" id="GO:0006869">
    <property type="term" value="P:lipid transport"/>
    <property type="evidence" value="ECO:0007669"/>
    <property type="project" value="UniProtKB-KW"/>
</dbReference>
<evidence type="ECO:0000313" key="10">
    <source>
        <dbReference type="Proteomes" id="UP000323521"/>
    </source>
</evidence>
<dbReference type="InterPro" id="IPR020616">
    <property type="entry name" value="Thiolase_N"/>
</dbReference>
<proteinExistence type="predicted"/>
<dbReference type="CDD" id="cd00829">
    <property type="entry name" value="SCP-x_thiolase"/>
    <property type="match status" value="1"/>
</dbReference>
<dbReference type="Pfam" id="PF00108">
    <property type="entry name" value="Thiolase_N"/>
    <property type="match status" value="1"/>
</dbReference>
<dbReference type="EC" id="2.3.1.176" evidence="1"/>
<evidence type="ECO:0000259" key="7">
    <source>
        <dbReference type="Pfam" id="PF00108"/>
    </source>
</evidence>
<dbReference type="InterPro" id="IPR016039">
    <property type="entry name" value="Thiolase-like"/>
</dbReference>
<dbReference type="Pfam" id="PF22691">
    <property type="entry name" value="Thiolase_C_1"/>
    <property type="match status" value="1"/>
</dbReference>
<dbReference type="KEGG" id="fwa:DCMF_02035"/>
<dbReference type="InterPro" id="IPR055140">
    <property type="entry name" value="Thiolase_C_2"/>
</dbReference>
<feature type="domain" description="Thiolase N-terminal" evidence="7">
    <location>
        <begin position="10"/>
        <end position="180"/>
    </location>
</feature>
<feature type="domain" description="Thiolase C-terminal" evidence="8">
    <location>
        <begin position="252"/>
        <end position="368"/>
    </location>
</feature>
<dbReference type="InterPro" id="IPR020613">
    <property type="entry name" value="Thiolase_CS"/>
</dbReference>
<keyword evidence="5" id="KW-0446">Lipid-binding</keyword>